<sequence>MKVNPYQAAQASTYTKRSEGTSSEKQIHQQEEPKSVHRAKDTIDISNEAKTMQTQRSYDDERQTKLADLKQQIEKGTYEADLSLTAKKMLAFWTDK</sequence>
<dbReference type="InterPro" id="IPR035890">
    <property type="entry name" value="Anti-sigma-28_factor_FlgM_sf"/>
</dbReference>
<evidence type="ECO:0000256" key="2">
    <source>
        <dbReference type="ARBA" id="ARBA00017823"/>
    </source>
</evidence>
<evidence type="ECO:0000313" key="9">
    <source>
        <dbReference type="EMBL" id="TDQ36927.1"/>
    </source>
</evidence>
<evidence type="ECO:0000256" key="6">
    <source>
        <dbReference type="ARBA" id="ARBA00023163"/>
    </source>
</evidence>
<protein>
    <recommendedName>
        <fullName evidence="2">Negative regulator of flagellin synthesis</fullName>
    </recommendedName>
</protein>
<dbReference type="SUPFAM" id="SSF101498">
    <property type="entry name" value="Anti-sigma factor FlgM"/>
    <property type="match status" value="1"/>
</dbReference>
<organism evidence="9 10">
    <name type="scientific">Aureibacillus halotolerans</name>
    <dbReference type="NCBI Taxonomy" id="1508390"/>
    <lineage>
        <taxon>Bacteria</taxon>
        <taxon>Bacillati</taxon>
        <taxon>Bacillota</taxon>
        <taxon>Bacilli</taxon>
        <taxon>Bacillales</taxon>
        <taxon>Bacillaceae</taxon>
        <taxon>Aureibacillus</taxon>
    </lineage>
</organism>
<dbReference type="EMBL" id="SNYJ01000015">
    <property type="protein sequence ID" value="TDQ36927.1"/>
    <property type="molecule type" value="Genomic_DNA"/>
</dbReference>
<dbReference type="GO" id="GO:0045892">
    <property type="term" value="P:negative regulation of DNA-templated transcription"/>
    <property type="evidence" value="ECO:0007669"/>
    <property type="project" value="InterPro"/>
</dbReference>
<dbReference type="InterPro" id="IPR007412">
    <property type="entry name" value="FlgM"/>
</dbReference>
<evidence type="ECO:0000256" key="1">
    <source>
        <dbReference type="ARBA" id="ARBA00005322"/>
    </source>
</evidence>
<feature type="compositionally biased region" description="Basic and acidic residues" evidence="7">
    <location>
        <begin position="25"/>
        <end position="43"/>
    </location>
</feature>
<gene>
    <name evidence="9" type="ORF">EV213_11520</name>
</gene>
<proteinExistence type="inferred from homology"/>
<reference evidence="9 10" key="1">
    <citation type="submission" date="2019-03" db="EMBL/GenBank/DDBJ databases">
        <title>Genomic Encyclopedia of Type Strains, Phase IV (KMG-IV): sequencing the most valuable type-strain genomes for metagenomic binning, comparative biology and taxonomic classification.</title>
        <authorList>
            <person name="Goeker M."/>
        </authorList>
    </citation>
    <scope>NUCLEOTIDE SEQUENCE [LARGE SCALE GENOMIC DNA]</scope>
    <source>
        <strain evidence="9 10">DSM 28697</strain>
    </source>
</reference>
<evidence type="ECO:0000256" key="5">
    <source>
        <dbReference type="ARBA" id="ARBA00023015"/>
    </source>
</evidence>
<feature type="compositionally biased region" description="Polar residues" evidence="7">
    <location>
        <begin position="44"/>
        <end position="56"/>
    </location>
</feature>
<evidence type="ECO:0000256" key="3">
    <source>
        <dbReference type="ARBA" id="ARBA00022491"/>
    </source>
</evidence>
<evidence type="ECO:0000256" key="4">
    <source>
        <dbReference type="ARBA" id="ARBA00022795"/>
    </source>
</evidence>
<dbReference type="OrthoDB" id="2991036at2"/>
<name>A0A4V6PWE7_9BACI</name>
<keyword evidence="10" id="KW-1185">Reference proteome</keyword>
<dbReference type="InterPro" id="IPR031316">
    <property type="entry name" value="FlgM_C"/>
</dbReference>
<feature type="domain" description="Anti-sigma-28 factor FlgM C-terminal" evidence="8">
    <location>
        <begin position="41"/>
        <end position="90"/>
    </location>
</feature>
<keyword evidence="5" id="KW-0805">Transcription regulation</keyword>
<dbReference type="NCBIfam" id="TIGR03824">
    <property type="entry name" value="FlgM_jcvi"/>
    <property type="match status" value="1"/>
</dbReference>
<feature type="region of interest" description="Disordered" evidence="7">
    <location>
        <begin position="1"/>
        <end position="63"/>
    </location>
</feature>
<dbReference type="AlphaFoldDB" id="A0A4V6PWE7"/>
<evidence type="ECO:0000256" key="7">
    <source>
        <dbReference type="SAM" id="MobiDB-lite"/>
    </source>
</evidence>
<dbReference type="RefSeq" id="WP_133581433.1">
    <property type="nucleotide sequence ID" value="NZ_SNYJ01000015.1"/>
</dbReference>
<keyword evidence="3" id="KW-0678">Repressor</keyword>
<evidence type="ECO:0000313" key="10">
    <source>
        <dbReference type="Proteomes" id="UP000295632"/>
    </source>
</evidence>
<dbReference type="Pfam" id="PF04316">
    <property type="entry name" value="FlgM"/>
    <property type="match status" value="1"/>
</dbReference>
<dbReference type="GO" id="GO:0044781">
    <property type="term" value="P:bacterial-type flagellum organization"/>
    <property type="evidence" value="ECO:0007669"/>
    <property type="project" value="UniProtKB-KW"/>
</dbReference>
<comment type="caution">
    <text evidence="9">The sequence shown here is derived from an EMBL/GenBank/DDBJ whole genome shotgun (WGS) entry which is preliminary data.</text>
</comment>
<evidence type="ECO:0000259" key="8">
    <source>
        <dbReference type="Pfam" id="PF04316"/>
    </source>
</evidence>
<keyword evidence="6" id="KW-0804">Transcription</keyword>
<keyword evidence="4" id="KW-1005">Bacterial flagellum biogenesis</keyword>
<dbReference type="Proteomes" id="UP000295632">
    <property type="component" value="Unassembled WGS sequence"/>
</dbReference>
<feature type="compositionally biased region" description="Polar residues" evidence="7">
    <location>
        <begin position="7"/>
        <end position="24"/>
    </location>
</feature>
<comment type="similarity">
    <text evidence="1">Belongs to the FlgM family.</text>
</comment>
<accession>A0A4V6PWE7</accession>